<dbReference type="Pfam" id="PF11951">
    <property type="entry name" value="Fungal_trans_2"/>
    <property type="match status" value="1"/>
</dbReference>
<dbReference type="PROSITE" id="PS00463">
    <property type="entry name" value="ZN2_CY6_FUNGAL_1"/>
    <property type="match status" value="1"/>
</dbReference>
<dbReference type="InterPro" id="IPR036864">
    <property type="entry name" value="Zn2-C6_fun-type_DNA-bd_sf"/>
</dbReference>
<organism evidence="9 10">
    <name type="scientific">Fusarium redolens</name>
    <dbReference type="NCBI Taxonomy" id="48865"/>
    <lineage>
        <taxon>Eukaryota</taxon>
        <taxon>Fungi</taxon>
        <taxon>Dikarya</taxon>
        <taxon>Ascomycota</taxon>
        <taxon>Pezizomycotina</taxon>
        <taxon>Sordariomycetes</taxon>
        <taxon>Hypocreomycetidae</taxon>
        <taxon>Hypocreales</taxon>
        <taxon>Nectriaceae</taxon>
        <taxon>Fusarium</taxon>
        <taxon>Fusarium redolens species complex</taxon>
    </lineage>
</organism>
<evidence type="ECO:0000256" key="6">
    <source>
        <dbReference type="ARBA" id="ARBA00023242"/>
    </source>
</evidence>
<evidence type="ECO:0000256" key="4">
    <source>
        <dbReference type="ARBA" id="ARBA00023125"/>
    </source>
</evidence>
<dbReference type="Gene3D" id="4.10.240.10">
    <property type="entry name" value="Zn(2)-C6 fungal-type DNA-binding domain"/>
    <property type="match status" value="1"/>
</dbReference>
<sequence length="557" mass="62339">MNATEPVRASRGGKKPTRSKSGCRTCKIRRIKCDEGRPGCLRCSSTGRVCDGYGIWDSKLRLPSTTGSLYQPISPSCLFSRNKSTLSSFAWFTTRARKKIPGIFASDFWNTLILQVSAQETAVLHSLVALASAHKRGMLSPHDGLSESGVPDNESFMLQHYNAAIMQLRHHLTVGDKKSVRVVAISCLIFICLEFLRGNMKTGANHLQNGLNLLPLLNSQSDVEKGTLVLKAHNESVEDAVTEAFLRLYVYSASFHRFPQKLSILAQDSAFDRQTHAFATIGVARQHLDELVNRVYRLESDVRHLQTIRHPITNTMLQEQRHIQKDLDCWLRLYKHSYAKLVNDSSAESLPLTLLHIHHTMANVMAGTCLTPADELSYDLFNSSFASIVILAQHLLGAAASVMAADISSGACTEKFSFSADMGIILPLYYIILKSRCPKIRRRALKLLIPVSHQEGIWNGPLASSIACRVIEIEEGGFYRCSPFEEWPLNTCKDAPIPTLPESHRISDVYMEPFDNSTKDITWVYKRMQGNGDCLTFQESVRYHDIGRSMLSATGWF</sequence>
<name>A0A9P9GBE0_FUSRE</name>
<proteinExistence type="predicted"/>
<keyword evidence="2" id="KW-0862">Zinc</keyword>
<evidence type="ECO:0000256" key="1">
    <source>
        <dbReference type="ARBA" id="ARBA00022723"/>
    </source>
</evidence>
<feature type="region of interest" description="Disordered" evidence="7">
    <location>
        <begin position="1"/>
        <end position="21"/>
    </location>
</feature>
<dbReference type="RefSeq" id="XP_046044402.1">
    <property type="nucleotide sequence ID" value="XM_046193820.1"/>
</dbReference>
<evidence type="ECO:0000256" key="2">
    <source>
        <dbReference type="ARBA" id="ARBA00022833"/>
    </source>
</evidence>
<evidence type="ECO:0000259" key="8">
    <source>
        <dbReference type="PROSITE" id="PS50048"/>
    </source>
</evidence>
<dbReference type="SMART" id="SM00066">
    <property type="entry name" value="GAL4"/>
    <property type="match status" value="1"/>
</dbReference>
<evidence type="ECO:0000256" key="7">
    <source>
        <dbReference type="SAM" id="MobiDB-lite"/>
    </source>
</evidence>
<protein>
    <recommendedName>
        <fullName evidence="8">Zn(2)-C6 fungal-type domain-containing protein</fullName>
    </recommendedName>
</protein>
<feature type="domain" description="Zn(2)-C6 fungal-type" evidence="8">
    <location>
        <begin position="22"/>
        <end position="50"/>
    </location>
</feature>
<keyword evidence="3" id="KW-0805">Transcription regulation</keyword>
<dbReference type="SUPFAM" id="SSF57701">
    <property type="entry name" value="Zn2/Cys6 DNA-binding domain"/>
    <property type="match status" value="1"/>
</dbReference>
<dbReference type="EMBL" id="JAGMUX010000017">
    <property type="protein sequence ID" value="KAH7234637.1"/>
    <property type="molecule type" value="Genomic_DNA"/>
</dbReference>
<evidence type="ECO:0000256" key="5">
    <source>
        <dbReference type="ARBA" id="ARBA00023163"/>
    </source>
</evidence>
<comment type="caution">
    <text evidence="9">The sequence shown here is derived from an EMBL/GenBank/DDBJ whole genome shotgun (WGS) entry which is preliminary data.</text>
</comment>
<reference evidence="9" key="1">
    <citation type="journal article" date="2021" name="Nat. Commun.">
        <title>Genetic determinants of endophytism in the Arabidopsis root mycobiome.</title>
        <authorList>
            <person name="Mesny F."/>
            <person name="Miyauchi S."/>
            <person name="Thiergart T."/>
            <person name="Pickel B."/>
            <person name="Atanasova L."/>
            <person name="Karlsson M."/>
            <person name="Huettel B."/>
            <person name="Barry K.W."/>
            <person name="Haridas S."/>
            <person name="Chen C."/>
            <person name="Bauer D."/>
            <person name="Andreopoulos W."/>
            <person name="Pangilinan J."/>
            <person name="LaButti K."/>
            <person name="Riley R."/>
            <person name="Lipzen A."/>
            <person name="Clum A."/>
            <person name="Drula E."/>
            <person name="Henrissat B."/>
            <person name="Kohler A."/>
            <person name="Grigoriev I.V."/>
            <person name="Martin F.M."/>
            <person name="Hacquard S."/>
        </authorList>
    </citation>
    <scope>NUCLEOTIDE SEQUENCE</scope>
    <source>
        <strain evidence="9">MPI-CAGE-AT-0023</strain>
    </source>
</reference>
<dbReference type="GO" id="GO:0003677">
    <property type="term" value="F:DNA binding"/>
    <property type="evidence" value="ECO:0007669"/>
    <property type="project" value="UniProtKB-KW"/>
</dbReference>
<dbReference type="Pfam" id="PF00172">
    <property type="entry name" value="Zn_clus"/>
    <property type="match status" value="1"/>
</dbReference>
<dbReference type="InterPro" id="IPR001138">
    <property type="entry name" value="Zn2Cys6_DnaBD"/>
</dbReference>
<dbReference type="PANTHER" id="PTHR36206">
    <property type="entry name" value="ASPERCRYPTIN BIOSYNTHESIS CLUSTER-SPECIFIC TRANSCRIPTION REGULATOR ATNN-RELATED"/>
    <property type="match status" value="1"/>
</dbReference>
<dbReference type="PANTHER" id="PTHR36206:SF16">
    <property type="entry name" value="TRANSCRIPTION FACTOR DOMAIN-CONTAINING PROTEIN-RELATED"/>
    <property type="match status" value="1"/>
</dbReference>
<evidence type="ECO:0000313" key="9">
    <source>
        <dbReference type="EMBL" id="KAH7234637.1"/>
    </source>
</evidence>
<dbReference type="InterPro" id="IPR052360">
    <property type="entry name" value="Transcr_Regulatory_Proteins"/>
</dbReference>
<dbReference type="GeneID" id="70223774"/>
<evidence type="ECO:0000313" key="10">
    <source>
        <dbReference type="Proteomes" id="UP000720189"/>
    </source>
</evidence>
<dbReference type="InterPro" id="IPR021858">
    <property type="entry name" value="Fun_TF"/>
</dbReference>
<dbReference type="GO" id="GO:0000981">
    <property type="term" value="F:DNA-binding transcription factor activity, RNA polymerase II-specific"/>
    <property type="evidence" value="ECO:0007669"/>
    <property type="project" value="InterPro"/>
</dbReference>
<keyword evidence="10" id="KW-1185">Reference proteome</keyword>
<accession>A0A9P9GBE0</accession>
<dbReference type="GO" id="GO:0008270">
    <property type="term" value="F:zinc ion binding"/>
    <property type="evidence" value="ECO:0007669"/>
    <property type="project" value="InterPro"/>
</dbReference>
<dbReference type="OrthoDB" id="3145928at2759"/>
<dbReference type="PROSITE" id="PS50048">
    <property type="entry name" value="ZN2_CY6_FUNGAL_2"/>
    <property type="match status" value="1"/>
</dbReference>
<evidence type="ECO:0000256" key="3">
    <source>
        <dbReference type="ARBA" id="ARBA00023015"/>
    </source>
</evidence>
<gene>
    <name evidence="9" type="ORF">BKA55DRAFT_579225</name>
</gene>
<keyword evidence="4" id="KW-0238">DNA-binding</keyword>
<dbReference type="AlphaFoldDB" id="A0A9P9GBE0"/>
<dbReference type="Proteomes" id="UP000720189">
    <property type="component" value="Unassembled WGS sequence"/>
</dbReference>
<keyword evidence="6" id="KW-0539">Nucleus</keyword>
<keyword evidence="1" id="KW-0479">Metal-binding</keyword>
<keyword evidence="5" id="KW-0804">Transcription</keyword>